<evidence type="ECO:0000259" key="7">
    <source>
        <dbReference type="Pfam" id="PF13087"/>
    </source>
</evidence>
<evidence type="ECO:0000313" key="9">
    <source>
        <dbReference type="Proteomes" id="UP001497514"/>
    </source>
</evidence>
<dbReference type="SUPFAM" id="SSF52540">
    <property type="entry name" value="P-loop containing nucleoside triphosphate hydrolases"/>
    <property type="match status" value="2"/>
</dbReference>
<dbReference type="InterPro" id="IPR027417">
    <property type="entry name" value="P-loop_NTPase"/>
</dbReference>
<feature type="domain" description="DNA2/NAM7 helicase helicase" evidence="6">
    <location>
        <begin position="275"/>
        <end position="401"/>
    </location>
</feature>
<dbReference type="InterPro" id="IPR050534">
    <property type="entry name" value="Coronavir_polyprotein_1ab"/>
</dbReference>
<evidence type="ECO:0000259" key="6">
    <source>
        <dbReference type="Pfam" id="PF13086"/>
    </source>
</evidence>
<evidence type="ECO:0000256" key="1">
    <source>
        <dbReference type="ARBA" id="ARBA00007913"/>
    </source>
</evidence>
<sequence>MDRAKQTNLFKANSVETTDKPFIKKNILKSVKYALTDYVNYINKNIRLVQENGTITIPLKELETRYYIRSSKEKKTIKEQVLKNNLKTIVVNNEGAIKVNSYNEKDNFFIVKTDKKIKTIAIKLDGKNIPLKYETAIAYTVQLDKLNDKETKKVETELFEKNNQDIFTEKPSDNEKKNKKIRASIKAINVKDKTIVLNSTEKLEFIYLKEDDSQLRKQLDAIKILRDNPRKEHTPLQKLFDPSNTAIQYFEENVTHNNPKPYFEILNDLDIDGVDQQQKFVNKALKTKDFALLEGPPGSGKTTAIIELIIQLIKQNKRVLLVSATHVAVDNVIHRILKKYKKQCEGLVVPLRIASDITSIRKKSVEPYELKTFIKKTKEEITKNIRTKNINESGKLLLENIDTDNNVFDDIILKSANLVGGTMIGILQHPDIQKGGIQEMFDVMIVDESSKVTFSEFIVPALHAKKWILVGDVNQLSPYTEEYFINENIDAIIKDKQVKEKIAAAYTVNQKLYSTKRWDKESVKILFSMNHNENDFADYEVFKIPTNFEVNNINILTLNSVDLIICEPTRAHKKIISDYVYVKAHVFENKIDLISFKNRQKYFHKNTGKNKNFSTHKFEFISDKKQDWKELVGSNLSQMYQYRLDEKSNAEYKKEFEFLVPNEFQKDVEKIRRIAMPSILELLQIGVGNPDPEDQSRQLIYKGFKGADTVISNKFQTLSYQHRMEDEIASISREHFYDNENLKTANTVSQRTNILDWYKPNDKKVIWITNKYRNKSKKIVNHKEVEQIKFELEAFIEEAKYHPKQDNNNYEIAVLSFYNDQVAELKKMLRSLSNKFKENKIFTINNVEITLSTVDKFQGDEADMVLLSFTKSTKKAHYNSPNRLNVALTRARFKLILYGNKDMLTKNAQLEALRKIANKIDGRLNN</sequence>
<protein>
    <recommendedName>
        <fullName evidence="10">AAA+ ATPase domain-containing protein</fullName>
    </recommendedName>
</protein>
<dbReference type="RefSeq" id="WP_101901940.1">
    <property type="nucleotide sequence ID" value="NZ_OZ038524.1"/>
</dbReference>
<organism evidence="8 9">
    <name type="scientific">Tenacibaculum dicentrarchi</name>
    <dbReference type="NCBI Taxonomy" id="669041"/>
    <lineage>
        <taxon>Bacteria</taxon>
        <taxon>Pseudomonadati</taxon>
        <taxon>Bacteroidota</taxon>
        <taxon>Flavobacteriia</taxon>
        <taxon>Flavobacteriales</taxon>
        <taxon>Flavobacteriaceae</taxon>
        <taxon>Tenacibaculum</taxon>
    </lineage>
</organism>
<dbReference type="CDD" id="cd18808">
    <property type="entry name" value="SF1_C_Upf1"/>
    <property type="match status" value="1"/>
</dbReference>
<dbReference type="InterPro" id="IPR041677">
    <property type="entry name" value="DNA2/NAM7_AAA_11"/>
</dbReference>
<dbReference type="Gene3D" id="3.40.50.300">
    <property type="entry name" value="P-loop containing nucleotide triphosphate hydrolases"/>
    <property type="match status" value="2"/>
</dbReference>
<dbReference type="Pfam" id="PF13086">
    <property type="entry name" value="AAA_11"/>
    <property type="match status" value="1"/>
</dbReference>
<dbReference type="PANTHER" id="PTHR43788:SF8">
    <property type="entry name" value="DNA-BINDING PROTEIN SMUBP-2"/>
    <property type="match status" value="1"/>
</dbReference>
<name>A0ABM9NV70_9FLAO</name>
<dbReference type="Pfam" id="PF13087">
    <property type="entry name" value="AAA_12"/>
    <property type="match status" value="1"/>
</dbReference>
<dbReference type="EMBL" id="OZ038524">
    <property type="protein sequence ID" value="CAL2080180.1"/>
    <property type="molecule type" value="Genomic_DNA"/>
</dbReference>
<proteinExistence type="inferred from homology"/>
<keyword evidence="3" id="KW-0378">Hydrolase</keyword>
<dbReference type="PANTHER" id="PTHR43788">
    <property type="entry name" value="DNA2/NAM7 HELICASE FAMILY MEMBER"/>
    <property type="match status" value="1"/>
</dbReference>
<keyword evidence="5" id="KW-0067">ATP-binding</keyword>
<evidence type="ECO:0008006" key="10">
    <source>
        <dbReference type="Google" id="ProtNLM"/>
    </source>
</evidence>
<dbReference type="Proteomes" id="UP001497514">
    <property type="component" value="Chromosome"/>
</dbReference>
<evidence type="ECO:0000256" key="2">
    <source>
        <dbReference type="ARBA" id="ARBA00022741"/>
    </source>
</evidence>
<evidence type="ECO:0000256" key="5">
    <source>
        <dbReference type="ARBA" id="ARBA00022840"/>
    </source>
</evidence>
<reference evidence="8 9" key="1">
    <citation type="submission" date="2024-05" db="EMBL/GenBank/DDBJ databases">
        <authorList>
            <person name="Duchaud E."/>
        </authorList>
    </citation>
    <scope>NUCLEOTIDE SEQUENCE [LARGE SCALE GENOMIC DNA]</scope>
    <source>
        <strain evidence="8">Ena-SAMPLE-TAB-13-05-2024-13:56:06:370-140309</strain>
    </source>
</reference>
<evidence type="ECO:0000256" key="4">
    <source>
        <dbReference type="ARBA" id="ARBA00022806"/>
    </source>
</evidence>
<evidence type="ECO:0000313" key="8">
    <source>
        <dbReference type="EMBL" id="CAL2080180.1"/>
    </source>
</evidence>
<keyword evidence="4" id="KW-0347">Helicase</keyword>
<feature type="domain" description="DNA2/NAM7 helicase-like C-terminal" evidence="7">
    <location>
        <begin position="712"/>
        <end position="901"/>
    </location>
</feature>
<evidence type="ECO:0000256" key="3">
    <source>
        <dbReference type="ARBA" id="ARBA00022801"/>
    </source>
</evidence>
<dbReference type="InterPro" id="IPR047187">
    <property type="entry name" value="SF1_C_Upf1"/>
</dbReference>
<keyword evidence="9" id="KW-1185">Reference proteome</keyword>
<comment type="similarity">
    <text evidence="1">Belongs to the DNA2/NAM7 helicase family.</text>
</comment>
<dbReference type="InterPro" id="IPR041679">
    <property type="entry name" value="DNA2/NAM7-like_C"/>
</dbReference>
<accession>A0ABM9NV70</accession>
<keyword evidence="2" id="KW-0547">Nucleotide-binding</keyword>
<gene>
    <name evidence="8" type="ORF">TD3509T_0957</name>
</gene>